<evidence type="ECO:0000256" key="5">
    <source>
        <dbReference type="ARBA" id="ARBA00022692"/>
    </source>
</evidence>
<dbReference type="Gene3D" id="1.20.1720.10">
    <property type="entry name" value="Multidrug resistance protein D"/>
    <property type="match status" value="1"/>
</dbReference>
<evidence type="ECO:0000313" key="10">
    <source>
        <dbReference type="EMBL" id="MCO6416540.1"/>
    </source>
</evidence>
<dbReference type="InterPro" id="IPR004638">
    <property type="entry name" value="EmrB-like"/>
</dbReference>
<evidence type="ECO:0000256" key="8">
    <source>
        <dbReference type="SAM" id="Phobius"/>
    </source>
</evidence>
<dbReference type="EMBL" id="JAFIRR010000061">
    <property type="protein sequence ID" value="MCO6416540.1"/>
    <property type="molecule type" value="Genomic_DNA"/>
</dbReference>
<dbReference type="InterPro" id="IPR011701">
    <property type="entry name" value="MFS"/>
</dbReference>
<feature type="transmembrane region" description="Helical" evidence="8">
    <location>
        <begin position="282"/>
        <end position="306"/>
    </location>
</feature>
<keyword evidence="11" id="KW-1185">Reference proteome</keyword>
<dbReference type="CDD" id="cd17503">
    <property type="entry name" value="MFS_LmrB_MDR_like"/>
    <property type="match status" value="1"/>
</dbReference>
<feature type="transmembrane region" description="Helical" evidence="8">
    <location>
        <begin position="178"/>
        <end position="201"/>
    </location>
</feature>
<dbReference type="PROSITE" id="PS50850">
    <property type="entry name" value="MFS"/>
    <property type="match status" value="1"/>
</dbReference>
<evidence type="ECO:0000256" key="4">
    <source>
        <dbReference type="ARBA" id="ARBA00022475"/>
    </source>
</evidence>
<gene>
    <name evidence="10" type="ORF">JYK14_10240</name>
</gene>
<name>A0ABT1D3P1_9PROT</name>
<accession>A0ABT1D3P1</accession>
<comment type="caution">
    <text evidence="10">The sequence shown here is derived from an EMBL/GenBank/DDBJ whole genome shotgun (WGS) entry which is preliminary data.</text>
</comment>
<dbReference type="Proteomes" id="UP001523392">
    <property type="component" value="Unassembled WGS sequence"/>
</dbReference>
<feature type="transmembrane region" description="Helical" evidence="8">
    <location>
        <begin position="24"/>
        <end position="43"/>
    </location>
</feature>
<dbReference type="PANTHER" id="PTHR42718">
    <property type="entry name" value="MAJOR FACILITATOR SUPERFAMILY MULTIDRUG TRANSPORTER MFSC"/>
    <property type="match status" value="1"/>
</dbReference>
<dbReference type="NCBIfam" id="TIGR00711">
    <property type="entry name" value="efflux_EmrB"/>
    <property type="match status" value="1"/>
</dbReference>
<evidence type="ECO:0000256" key="2">
    <source>
        <dbReference type="ARBA" id="ARBA00008537"/>
    </source>
</evidence>
<evidence type="ECO:0000256" key="1">
    <source>
        <dbReference type="ARBA" id="ARBA00004651"/>
    </source>
</evidence>
<feature type="transmembrane region" description="Helical" evidence="8">
    <location>
        <begin position="117"/>
        <end position="138"/>
    </location>
</feature>
<feature type="transmembrane region" description="Helical" evidence="8">
    <location>
        <begin position="499"/>
        <end position="517"/>
    </location>
</feature>
<comment type="similarity">
    <text evidence="2">Belongs to the major facilitator superfamily. EmrB family.</text>
</comment>
<reference evidence="10 11" key="1">
    <citation type="submission" date="2021-12" db="EMBL/GenBank/DDBJ databases">
        <title>Siccirubricoccus leaddurans sp. nov., a high concentration Zn2+ tolerance bacterium.</title>
        <authorList>
            <person name="Cao Y."/>
        </authorList>
    </citation>
    <scope>NUCLEOTIDE SEQUENCE [LARGE SCALE GENOMIC DNA]</scope>
    <source>
        <strain evidence="10 11">KC 17139</strain>
    </source>
</reference>
<feature type="transmembrane region" description="Helical" evidence="8">
    <location>
        <begin position="347"/>
        <end position="366"/>
    </location>
</feature>
<evidence type="ECO:0000259" key="9">
    <source>
        <dbReference type="PROSITE" id="PS50850"/>
    </source>
</evidence>
<feature type="transmembrane region" description="Helical" evidence="8">
    <location>
        <begin position="213"/>
        <end position="232"/>
    </location>
</feature>
<keyword evidence="7 8" id="KW-0472">Membrane</keyword>
<evidence type="ECO:0000313" key="11">
    <source>
        <dbReference type="Proteomes" id="UP001523392"/>
    </source>
</evidence>
<dbReference type="Gene3D" id="1.20.1250.20">
    <property type="entry name" value="MFS general substrate transporter like domains"/>
    <property type="match status" value="1"/>
</dbReference>
<keyword evidence="6 8" id="KW-1133">Transmembrane helix</keyword>
<feature type="domain" description="Major facilitator superfamily (MFS) profile" evidence="9">
    <location>
        <begin position="26"/>
        <end position="522"/>
    </location>
</feature>
<feature type="transmembrane region" description="Helical" evidence="8">
    <location>
        <begin position="244"/>
        <end position="262"/>
    </location>
</feature>
<evidence type="ECO:0000256" key="6">
    <source>
        <dbReference type="ARBA" id="ARBA00022989"/>
    </source>
</evidence>
<dbReference type="InterPro" id="IPR036259">
    <property type="entry name" value="MFS_trans_sf"/>
</dbReference>
<proteinExistence type="inferred from homology"/>
<evidence type="ECO:0000256" key="3">
    <source>
        <dbReference type="ARBA" id="ARBA00022448"/>
    </source>
</evidence>
<evidence type="ECO:0000256" key="7">
    <source>
        <dbReference type="ARBA" id="ARBA00023136"/>
    </source>
</evidence>
<dbReference type="Pfam" id="PF07690">
    <property type="entry name" value="MFS_1"/>
    <property type="match status" value="1"/>
</dbReference>
<feature type="transmembrane region" description="Helical" evidence="8">
    <location>
        <begin position="92"/>
        <end position="111"/>
    </location>
</feature>
<dbReference type="InterPro" id="IPR020846">
    <property type="entry name" value="MFS_dom"/>
</dbReference>
<keyword evidence="3" id="KW-0813">Transport</keyword>
<feature type="transmembrane region" description="Helical" evidence="8">
    <location>
        <begin position="63"/>
        <end position="85"/>
    </location>
</feature>
<keyword evidence="5 8" id="KW-0812">Transmembrane</keyword>
<dbReference type="RefSeq" id="WP_252953150.1">
    <property type="nucleotide sequence ID" value="NZ_JAFIRR010000061.1"/>
</dbReference>
<protein>
    <submittedName>
        <fullName evidence="10">Multidrug efflux MFS transporter</fullName>
    </submittedName>
</protein>
<dbReference type="PANTHER" id="PTHR42718:SF9">
    <property type="entry name" value="MAJOR FACILITATOR SUPERFAMILY MULTIDRUG TRANSPORTER MFSC"/>
    <property type="match status" value="1"/>
</dbReference>
<feature type="transmembrane region" description="Helical" evidence="8">
    <location>
        <begin position="150"/>
        <end position="172"/>
    </location>
</feature>
<dbReference type="SUPFAM" id="SSF103473">
    <property type="entry name" value="MFS general substrate transporter"/>
    <property type="match status" value="1"/>
</dbReference>
<organism evidence="10 11">
    <name type="scientific">Siccirubricoccus soli</name>
    <dbReference type="NCBI Taxonomy" id="2899147"/>
    <lineage>
        <taxon>Bacteria</taxon>
        <taxon>Pseudomonadati</taxon>
        <taxon>Pseudomonadota</taxon>
        <taxon>Alphaproteobacteria</taxon>
        <taxon>Acetobacterales</taxon>
        <taxon>Roseomonadaceae</taxon>
        <taxon>Siccirubricoccus</taxon>
    </lineage>
</organism>
<sequence>MSAGTAPAAAGPGSVAERASARDWLAVAGAILGAFTAILDIQITNASLSNIQGALGASTEEGSWISTAYLMAEIIVIPLTGWLGSVIGLRRYLVANTLLFIGFSVACALSSSLGEMILFRAGQGFTGGVLIPTAVVIVRTRLPRAQQTIGIALFGLTATFAPAIGPTVGGWLTDNLSWHYIFYLNLLFGPLAVLIQLTAFNKAPAQWGELRKGDWLGIALMAAGLSSLTFLLEEGQRKGWFGSPIIVQAAVVAAIGIAGFVIRELTTPRPFINLRVLANRSVGGGCLLMTVLGAVSFGSIYVIPVYCAQIQGYNAQQIGYVVMWSGLPQLFLFPLMPLVMRRVDLRLLVIAGTLFFAVSCFINVNLTHDVGMDQLILPQLLRAVGQPLFTIPLSQISTAGLAPRDTADASALSSMMRNLGGSIGIATLATMIDRREHFHFSALAEATTVNATRTQAYLAKVAAAMQAHVTDPVHAKAQAVSMLAQQVRREAYVMAYADAFWLVAVGLLISLLAVLILRKPDKKAAPVEAH</sequence>
<keyword evidence="4" id="KW-1003">Cell membrane</keyword>
<feature type="transmembrane region" description="Helical" evidence="8">
    <location>
        <begin position="318"/>
        <end position="340"/>
    </location>
</feature>
<comment type="subcellular location">
    <subcellularLocation>
        <location evidence="1">Cell membrane</location>
        <topology evidence="1">Multi-pass membrane protein</topology>
    </subcellularLocation>
</comment>